<accession>A0ABY3PN62</accession>
<reference evidence="6 7" key="1">
    <citation type="journal article" date="2021" name="Genome Biol. Evol.">
        <title>Complete Genome Sequencing of a Novel Gloeobacter Species from a Waterfall Cave in Mexico.</title>
        <authorList>
            <person name="Saw J.H."/>
            <person name="Cardona T."/>
            <person name="Montejano G."/>
        </authorList>
    </citation>
    <scope>NUCLEOTIDE SEQUENCE [LARGE SCALE GENOMIC DNA]</scope>
    <source>
        <strain evidence="6">MG652769</strain>
    </source>
</reference>
<dbReference type="InterPro" id="IPR009057">
    <property type="entry name" value="Homeodomain-like_sf"/>
</dbReference>
<dbReference type="InterPro" id="IPR050109">
    <property type="entry name" value="HTH-type_TetR-like_transc_reg"/>
</dbReference>
<evidence type="ECO:0000256" key="1">
    <source>
        <dbReference type="ARBA" id="ARBA00023015"/>
    </source>
</evidence>
<feature type="domain" description="HTH tetR-type" evidence="5">
    <location>
        <begin position="8"/>
        <end position="68"/>
    </location>
</feature>
<dbReference type="PRINTS" id="PR00455">
    <property type="entry name" value="HTHTETR"/>
</dbReference>
<feature type="DNA-binding region" description="H-T-H motif" evidence="4">
    <location>
        <begin position="31"/>
        <end position="50"/>
    </location>
</feature>
<evidence type="ECO:0000259" key="5">
    <source>
        <dbReference type="PROSITE" id="PS50977"/>
    </source>
</evidence>
<evidence type="ECO:0000256" key="4">
    <source>
        <dbReference type="PROSITE-ProRule" id="PRU00335"/>
    </source>
</evidence>
<dbReference type="SUPFAM" id="SSF46689">
    <property type="entry name" value="Homeodomain-like"/>
    <property type="match status" value="1"/>
</dbReference>
<name>A0ABY3PN62_9CYAN</name>
<organism evidence="6 7">
    <name type="scientific">Gloeobacter morelensis MG652769</name>
    <dbReference type="NCBI Taxonomy" id="2781736"/>
    <lineage>
        <taxon>Bacteria</taxon>
        <taxon>Bacillati</taxon>
        <taxon>Cyanobacteriota</taxon>
        <taxon>Cyanophyceae</taxon>
        <taxon>Gloeobacterales</taxon>
        <taxon>Gloeobacteraceae</taxon>
        <taxon>Gloeobacter</taxon>
        <taxon>Gloeobacter morelensis</taxon>
    </lineage>
</organism>
<evidence type="ECO:0000313" key="6">
    <source>
        <dbReference type="EMBL" id="UFP95135.1"/>
    </source>
</evidence>
<keyword evidence="1" id="KW-0805">Transcription regulation</keyword>
<dbReference type="PROSITE" id="PS50977">
    <property type="entry name" value="HTH_TETR_2"/>
    <property type="match status" value="1"/>
</dbReference>
<dbReference type="PROSITE" id="PS01081">
    <property type="entry name" value="HTH_TETR_1"/>
    <property type="match status" value="1"/>
</dbReference>
<keyword evidence="2 4" id="KW-0238">DNA-binding</keyword>
<dbReference type="PANTHER" id="PTHR30055:SF234">
    <property type="entry name" value="HTH-TYPE TRANSCRIPTIONAL REGULATOR BETI"/>
    <property type="match status" value="1"/>
</dbReference>
<dbReference type="Proteomes" id="UP001054846">
    <property type="component" value="Chromosome"/>
</dbReference>
<dbReference type="RefSeq" id="WP_230842316.1">
    <property type="nucleotide sequence ID" value="NZ_CP063845.1"/>
</dbReference>
<dbReference type="EMBL" id="CP063845">
    <property type="protein sequence ID" value="UFP95135.1"/>
    <property type="molecule type" value="Genomic_DNA"/>
</dbReference>
<keyword evidence="7" id="KW-1185">Reference proteome</keyword>
<evidence type="ECO:0000256" key="2">
    <source>
        <dbReference type="ARBA" id="ARBA00023125"/>
    </source>
</evidence>
<proteinExistence type="predicted"/>
<sequence length="193" mass="22134">MPKIVEHDQYRRALLRRCFDVFAEHGYAKTTMRQLAEALEVSTGTLYHYFPSKQAIFEQLMEQMAQEDSAALDAELAGMATIEAKLEAAMAFFERTEEYGRKQLLLFVEYYRGFSPGELAQDAALNRIIRQYEQLFFDGIGVRDPVLFHLLWSVVDGWLTHRIYLPHAVSLRDLAAILGPMVAGYLRTYSGDL</sequence>
<dbReference type="Gene3D" id="1.10.357.10">
    <property type="entry name" value="Tetracycline Repressor, domain 2"/>
    <property type="match status" value="1"/>
</dbReference>
<dbReference type="InterPro" id="IPR001647">
    <property type="entry name" value="HTH_TetR"/>
</dbReference>
<evidence type="ECO:0000313" key="7">
    <source>
        <dbReference type="Proteomes" id="UP001054846"/>
    </source>
</evidence>
<dbReference type="PANTHER" id="PTHR30055">
    <property type="entry name" value="HTH-TYPE TRANSCRIPTIONAL REGULATOR RUTR"/>
    <property type="match status" value="1"/>
</dbReference>
<dbReference type="Pfam" id="PF00440">
    <property type="entry name" value="TetR_N"/>
    <property type="match status" value="1"/>
</dbReference>
<protein>
    <submittedName>
        <fullName evidence="6">TetR/AcrR family transcriptional regulator</fullName>
    </submittedName>
</protein>
<dbReference type="InterPro" id="IPR023772">
    <property type="entry name" value="DNA-bd_HTH_TetR-type_CS"/>
</dbReference>
<evidence type="ECO:0000256" key="3">
    <source>
        <dbReference type="ARBA" id="ARBA00023163"/>
    </source>
</evidence>
<keyword evidence="3" id="KW-0804">Transcription</keyword>
<gene>
    <name evidence="6" type="ORF">ISF26_02455</name>
</gene>